<evidence type="ECO:0000313" key="2">
    <source>
        <dbReference type="EMBL" id="AJA11344.1"/>
    </source>
</evidence>
<organism evidence="2 3">
    <name type="scientific">Sphingopyxis fribergensis</name>
    <dbReference type="NCBI Taxonomy" id="1515612"/>
    <lineage>
        <taxon>Bacteria</taxon>
        <taxon>Pseudomonadati</taxon>
        <taxon>Pseudomonadota</taxon>
        <taxon>Alphaproteobacteria</taxon>
        <taxon>Sphingomonadales</taxon>
        <taxon>Sphingomonadaceae</taxon>
        <taxon>Sphingopyxis</taxon>
    </lineage>
</organism>
<dbReference type="SUPFAM" id="SSF56059">
    <property type="entry name" value="Glutathione synthetase ATP-binding domain-like"/>
    <property type="match status" value="1"/>
</dbReference>
<dbReference type="InterPro" id="IPR029465">
    <property type="entry name" value="ATPgrasp_TupA"/>
</dbReference>
<dbReference type="EMBL" id="CP009122">
    <property type="protein sequence ID" value="AJA11344.1"/>
    <property type="molecule type" value="Genomic_DNA"/>
</dbReference>
<name>A0A0A7PMW6_9SPHN</name>
<reference evidence="2 3" key="1">
    <citation type="journal article" date="2015" name="Int. J. Syst. Evol. Microbiol.">
        <title>Description of Sphingopyxis fribergensis sp. nov. - a soil bacterium with the ability to degrade styrene and phenylacetic acid.</title>
        <authorList>
            <person name="Oelschlagel M."/>
            <person name="Ruckert C."/>
            <person name="Kalinowski J."/>
            <person name="Schmidt G."/>
            <person name="Schlomann M."/>
            <person name="Tischler D."/>
        </authorList>
    </citation>
    <scope>NUCLEOTIDE SEQUENCE [LARGE SCALE GENOMIC DNA]</scope>
    <source>
        <strain evidence="2 3">Kp5.2</strain>
    </source>
</reference>
<dbReference type="Proteomes" id="UP000030907">
    <property type="component" value="Chromosome"/>
</dbReference>
<keyword evidence="3" id="KW-1185">Reference proteome</keyword>
<evidence type="ECO:0000313" key="3">
    <source>
        <dbReference type="Proteomes" id="UP000030907"/>
    </source>
</evidence>
<feature type="region of interest" description="Disordered" evidence="1">
    <location>
        <begin position="324"/>
        <end position="365"/>
    </location>
</feature>
<dbReference type="HOGENOM" id="CLU_758416_0_0_5"/>
<dbReference type="Pfam" id="PF14305">
    <property type="entry name" value="ATPgrasp_TupA"/>
    <property type="match status" value="1"/>
</dbReference>
<dbReference type="KEGG" id="sphk:SKP52_22480"/>
<dbReference type="AlphaFoldDB" id="A0A0A7PMW6"/>
<protein>
    <submittedName>
        <fullName evidence="2">Uncharacterized protein</fullName>
    </submittedName>
</protein>
<sequence length="365" mass="41068">MTAAVAPAPTDFGPDRVFPLAAQRVGLLYAWRHGRRVAWDHPARFTELVQLRKLTDRSPIQTQMMDKIAAKRLAGAQLGEEWIVPTIWQGTALPRLILFPVPAIIKSRHGCNQYRVVTAVPDCERWQQLRRIARRWQRRPYGRWLDEWAYHDVPRGILAEPLLGGALPLPIDYKIYVFGGVATHVQVHLGRGRRHRWILHDRSWRQLVRAADEPPPPPSLAAMLEAAEALAGDMNFLRVDFYDVGGRPYFGEYCLYPGSGLDPFAADWIDFELGALWLSAMARNAAPSDPLKFVTEQPCRGPVVAPSSAMIGIETAFEEFHAIDDREKEGRRPADQDDPARALDRAEDAQSRGQDDVAIAYGDIG</sequence>
<gene>
    <name evidence="2" type="ORF">SKP52_22480</name>
</gene>
<evidence type="ECO:0000256" key="1">
    <source>
        <dbReference type="SAM" id="MobiDB-lite"/>
    </source>
</evidence>
<feature type="compositionally biased region" description="Basic and acidic residues" evidence="1">
    <location>
        <begin position="324"/>
        <end position="355"/>
    </location>
</feature>
<dbReference type="STRING" id="1515612.SKP52_22480"/>
<proteinExistence type="predicted"/>
<accession>A0A0A7PMW6</accession>